<dbReference type="RefSeq" id="WP_407590822.1">
    <property type="nucleotide sequence ID" value="NZ_JBHDIY010000002.1"/>
</dbReference>
<proteinExistence type="predicted"/>
<accession>A0ABW8UPL6</accession>
<reference evidence="2 3" key="1">
    <citation type="submission" date="2024-08" db="EMBL/GenBank/DDBJ databases">
        <title>Tateyamaria sp. nov., isolated from marine algae.</title>
        <authorList>
            <person name="Choi B.J."/>
            <person name="Kim J.M."/>
            <person name="Lee J.K."/>
            <person name="Choi D.G."/>
            <person name="Bayburt H."/>
            <person name="Baek J.H."/>
            <person name="Han D.M."/>
            <person name="Jeon C.O."/>
        </authorList>
    </citation>
    <scope>NUCLEOTIDE SEQUENCE [LARGE SCALE GENOMIC DNA]</scope>
    <source>
        <strain evidence="2 3">KMU-156</strain>
    </source>
</reference>
<evidence type="ECO:0000313" key="3">
    <source>
        <dbReference type="Proteomes" id="UP001627408"/>
    </source>
</evidence>
<gene>
    <name evidence="2" type="ORF">ACERZ8_03950</name>
</gene>
<comment type="caution">
    <text evidence="2">The sequence shown here is derived from an EMBL/GenBank/DDBJ whole genome shotgun (WGS) entry which is preliminary data.</text>
</comment>
<evidence type="ECO:0000256" key="1">
    <source>
        <dbReference type="SAM" id="MobiDB-lite"/>
    </source>
</evidence>
<evidence type="ECO:0000313" key="2">
    <source>
        <dbReference type="EMBL" id="MFL4469058.1"/>
    </source>
</evidence>
<protein>
    <submittedName>
        <fullName evidence="2">Uncharacterized protein</fullName>
    </submittedName>
</protein>
<keyword evidence="3" id="KW-1185">Reference proteome</keyword>
<sequence>MIASAPDASAEAVTLSNIAGCEVTLSEMPDTIIPGEGRMMYAVAPQPMESIRQNRWLERRSDPQRQSQRRQCNVVNCFESALPGTDPGDSVTFTPMDIGHMAASSRGERQLCSATLTAHRHSPTQQRPANEKSRPGSRNGFFDFYRLDLSPGGL</sequence>
<name>A0ABW8UPL6_9RHOB</name>
<dbReference type="Proteomes" id="UP001627408">
    <property type="component" value="Unassembled WGS sequence"/>
</dbReference>
<organism evidence="2 3">
    <name type="scientific">Tateyamaria armeniaca</name>
    <dbReference type="NCBI Taxonomy" id="2518930"/>
    <lineage>
        <taxon>Bacteria</taxon>
        <taxon>Pseudomonadati</taxon>
        <taxon>Pseudomonadota</taxon>
        <taxon>Alphaproteobacteria</taxon>
        <taxon>Rhodobacterales</taxon>
        <taxon>Roseobacteraceae</taxon>
        <taxon>Tateyamaria</taxon>
    </lineage>
</organism>
<feature type="region of interest" description="Disordered" evidence="1">
    <location>
        <begin position="117"/>
        <end position="142"/>
    </location>
</feature>
<dbReference type="EMBL" id="JBHDIY010000002">
    <property type="protein sequence ID" value="MFL4469058.1"/>
    <property type="molecule type" value="Genomic_DNA"/>
</dbReference>